<accession>M2MTB0</accession>
<dbReference type="KEGG" id="bcom:BAUCODRAFT_30585"/>
<evidence type="ECO:0000313" key="2">
    <source>
        <dbReference type="Proteomes" id="UP000011761"/>
    </source>
</evidence>
<protein>
    <recommendedName>
        <fullName evidence="3">ABM domain-containing protein</fullName>
    </recommendedName>
</protein>
<name>M2MTB0_BAUPA</name>
<dbReference type="InterPro" id="IPR011008">
    <property type="entry name" value="Dimeric_a/b-barrel"/>
</dbReference>
<dbReference type="HOGENOM" id="CLU_081631_2_2_1"/>
<dbReference type="OMA" id="TEFSYVT"/>
<evidence type="ECO:0008006" key="3">
    <source>
        <dbReference type="Google" id="ProtNLM"/>
    </source>
</evidence>
<dbReference type="Gene3D" id="3.30.70.100">
    <property type="match status" value="2"/>
</dbReference>
<keyword evidence="2" id="KW-1185">Reference proteome</keyword>
<organism evidence="1 2">
    <name type="scientific">Baudoinia panamericana (strain UAMH 10762)</name>
    <name type="common">Angels' share fungus</name>
    <name type="synonym">Baudoinia compniacensis (strain UAMH 10762)</name>
    <dbReference type="NCBI Taxonomy" id="717646"/>
    <lineage>
        <taxon>Eukaryota</taxon>
        <taxon>Fungi</taxon>
        <taxon>Dikarya</taxon>
        <taxon>Ascomycota</taxon>
        <taxon>Pezizomycotina</taxon>
        <taxon>Dothideomycetes</taxon>
        <taxon>Dothideomycetidae</taxon>
        <taxon>Mycosphaerellales</taxon>
        <taxon>Teratosphaeriaceae</taxon>
        <taxon>Baudoinia</taxon>
    </lineage>
</organism>
<dbReference type="Proteomes" id="UP000011761">
    <property type="component" value="Unassembled WGS sequence"/>
</dbReference>
<dbReference type="AlphaFoldDB" id="M2MTB0"/>
<gene>
    <name evidence="1" type="ORF">BAUCODRAFT_30585</name>
</gene>
<dbReference type="EMBL" id="KB445551">
    <property type="protein sequence ID" value="EMD00122.1"/>
    <property type="molecule type" value="Genomic_DNA"/>
</dbReference>
<sequence length="218" mass="24574">MPTTEIAIFDLKAGADVGDPDNHAASVGKNTFDTLRTIDGHHQTNFGYQVENPTRFQFAITWDSLKHHKDFMASDTYGPFLDRFKSIVDDSTHKPEMWHVDFQPAGGLSRVLSAPVTENVVLYFEGEPPAGYQEGVSEFWKALEEETNLRGWCGGVTHETLEHEGVKGKAAMFLAGWDSVEDHMKAREADGFKNNVEKLRGEAKGRRLWHTTFMQDRS</sequence>
<proteinExistence type="predicted"/>
<dbReference type="OrthoDB" id="3830579at2759"/>
<dbReference type="RefSeq" id="XP_007672622.1">
    <property type="nucleotide sequence ID" value="XM_007674432.1"/>
</dbReference>
<dbReference type="GeneID" id="19111265"/>
<dbReference type="SUPFAM" id="SSF54909">
    <property type="entry name" value="Dimeric alpha+beta barrel"/>
    <property type="match status" value="1"/>
</dbReference>
<evidence type="ECO:0000313" key="1">
    <source>
        <dbReference type="EMBL" id="EMD00122.1"/>
    </source>
</evidence>
<dbReference type="eggNOG" id="ENOG502SUTN">
    <property type="taxonomic scope" value="Eukaryota"/>
</dbReference>
<reference evidence="1 2" key="1">
    <citation type="journal article" date="2012" name="PLoS Pathog.">
        <title>Diverse lifestyles and strategies of plant pathogenesis encoded in the genomes of eighteen Dothideomycetes fungi.</title>
        <authorList>
            <person name="Ohm R.A."/>
            <person name="Feau N."/>
            <person name="Henrissat B."/>
            <person name="Schoch C.L."/>
            <person name="Horwitz B.A."/>
            <person name="Barry K.W."/>
            <person name="Condon B.J."/>
            <person name="Copeland A.C."/>
            <person name="Dhillon B."/>
            <person name="Glaser F."/>
            <person name="Hesse C.N."/>
            <person name="Kosti I."/>
            <person name="LaButti K."/>
            <person name="Lindquist E.A."/>
            <person name="Lucas S."/>
            <person name="Salamov A.A."/>
            <person name="Bradshaw R.E."/>
            <person name="Ciuffetti L."/>
            <person name="Hamelin R.C."/>
            <person name="Kema G.H.J."/>
            <person name="Lawrence C."/>
            <person name="Scott J.A."/>
            <person name="Spatafora J.W."/>
            <person name="Turgeon B.G."/>
            <person name="de Wit P.J.G.M."/>
            <person name="Zhong S."/>
            <person name="Goodwin S.B."/>
            <person name="Grigoriev I.V."/>
        </authorList>
    </citation>
    <scope>NUCLEOTIDE SEQUENCE [LARGE SCALE GENOMIC DNA]</scope>
    <source>
        <strain evidence="1 2">UAMH 10762</strain>
    </source>
</reference>